<accession>A0ABY6ITK7</accession>
<keyword evidence="4 5" id="KW-0119">Carbohydrate metabolism</keyword>
<keyword evidence="7" id="KW-1185">Reference proteome</keyword>
<evidence type="ECO:0000256" key="3">
    <source>
        <dbReference type="ARBA" id="ARBA00023235"/>
    </source>
</evidence>
<dbReference type="InterPro" id="IPR015443">
    <property type="entry name" value="Aldose_1-epimerase"/>
</dbReference>
<dbReference type="InterPro" id="IPR047215">
    <property type="entry name" value="Galactose_mutarotase-like"/>
</dbReference>
<name>A0ABY6ITK7_9HYPH</name>
<dbReference type="PIRSF" id="PIRSF005096">
    <property type="entry name" value="GALM"/>
    <property type="match status" value="1"/>
</dbReference>
<dbReference type="InterPro" id="IPR011013">
    <property type="entry name" value="Gal_mutarotase_sf_dom"/>
</dbReference>
<dbReference type="PANTHER" id="PTHR10091:SF49">
    <property type="entry name" value="ALDOSE 1-EPIMERASE"/>
    <property type="match status" value="1"/>
</dbReference>
<comment type="similarity">
    <text evidence="2 5">Belongs to the aldose epimerase family.</text>
</comment>
<evidence type="ECO:0000313" key="6">
    <source>
        <dbReference type="EMBL" id="UYQ72510.1"/>
    </source>
</evidence>
<dbReference type="Proteomes" id="UP001163882">
    <property type="component" value="Chromosome"/>
</dbReference>
<evidence type="ECO:0000256" key="4">
    <source>
        <dbReference type="ARBA" id="ARBA00023277"/>
    </source>
</evidence>
<dbReference type="Pfam" id="PF01263">
    <property type="entry name" value="Aldose_epim"/>
    <property type="match status" value="1"/>
</dbReference>
<dbReference type="EC" id="5.1.3.3" evidence="5"/>
<evidence type="ECO:0000256" key="5">
    <source>
        <dbReference type="PIRNR" id="PIRNR005096"/>
    </source>
</evidence>
<evidence type="ECO:0000256" key="1">
    <source>
        <dbReference type="ARBA" id="ARBA00005028"/>
    </source>
</evidence>
<dbReference type="SUPFAM" id="SSF74650">
    <property type="entry name" value="Galactose mutarotase-like"/>
    <property type="match status" value="1"/>
</dbReference>
<dbReference type="CDD" id="cd09019">
    <property type="entry name" value="galactose_mutarotase_like"/>
    <property type="match status" value="1"/>
</dbReference>
<reference evidence="6" key="1">
    <citation type="submission" date="2022-10" db="EMBL/GenBank/DDBJ databases">
        <title>YIM 151497 complete genome.</title>
        <authorList>
            <person name="Chen X."/>
        </authorList>
    </citation>
    <scope>NUCLEOTIDE SEQUENCE</scope>
    <source>
        <strain evidence="6">YIM 151497</strain>
    </source>
</reference>
<dbReference type="EMBL" id="CP107716">
    <property type="protein sequence ID" value="UYQ72510.1"/>
    <property type="molecule type" value="Genomic_DNA"/>
</dbReference>
<gene>
    <name evidence="6" type="ORF">OF122_01585</name>
</gene>
<evidence type="ECO:0000256" key="2">
    <source>
        <dbReference type="ARBA" id="ARBA00006206"/>
    </source>
</evidence>
<dbReference type="PANTHER" id="PTHR10091">
    <property type="entry name" value="ALDOSE-1-EPIMERASE"/>
    <property type="match status" value="1"/>
</dbReference>
<comment type="catalytic activity">
    <reaction evidence="5">
        <text>alpha-D-glucose = beta-D-glucose</text>
        <dbReference type="Rhea" id="RHEA:10264"/>
        <dbReference type="ChEBI" id="CHEBI:15903"/>
        <dbReference type="ChEBI" id="CHEBI:17925"/>
        <dbReference type="EC" id="5.1.3.3"/>
    </reaction>
</comment>
<organism evidence="6 7">
    <name type="scientific">Pelagibacterium flavum</name>
    <dbReference type="NCBI Taxonomy" id="2984530"/>
    <lineage>
        <taxon>Bacteria</taxon>
        <taxon>Pseudomonadati</taxon>
        <taxon>Pseudomonadota</taxon>
        <taxon>Alphaproteobacteria</taxon>
        <taxon>Hyphomicrobiales</taxon>
        <taxon>Devosiaceae</taxon>
        <taxon>Pelagibacterium</taxon>
    </lineage>
</organism>
<keyword evidence="3 5" id="KW-0413">Isomerase</keyword>
<sequence>MARVVGTFNGQDVHEVVLTSQTGVSVAVLTYGALVRDWRVPVGGKMRPVVLGFDKFDSYPAHSPYFGAIAGRVANRIGGAQFTLDGAVYHLPANEGPNQLHGGPEGIAQQIWQIAKENADSVTLTLSSPDGDMGYPGNLEISVTYKLKGNRLEIDFGAKTDRPTPVNIVQHNYFNLMGHGDVLDHRLSFAAGAYTELGEGQIPTGAILPTKGTELDFREARTMRRADGTGQKIDCNFVLDTRRDQTEPVAVVEAPDRSLTLRIYTDQPGLQVYNGWKLDVPVSGLDGARYAAFSGLCLEDQNFPDAINNPHFPTPVVTPEAPYRHWCAIEIA</sequence>
<protein>
    <recommendedName>
        <fullName evidence="5">Aldose 1-epimerase</fullName>
        <ecNumber evidence="5">5.1.3.3</ecNumber>
    </recommendedName>
</protein>
<dbReference type="Gene3D" id="2.70.98.10">
    <property type="match status" value="1"/>
</dbReference>
<evidence type="ECO:0000313" key="7">
    <source>
        <dbReference type="Proteomes" id="UP001163882"/>
    </source>
</evidence>
<proteinExistence type="inferred from homology"/>
<dbReference type="RefSeq" id="WP_264226141.1">
    <property type="nucleotide sequence ID" value="NZ_CP107716.1"/>
</dbReference>
<dbReference type="InterPro" id="IPR008183">
    <property type="entry name" value="Aldose_1/G6P_1-epimerase"/>
</dbReference>
<comment type="pathway">
    <text evidence="1 5">Carbohydrate metabolism; hexose metabolism.</text>
</comment>
<dbReference type="InterPro" id="IPR014718">
    <property type="entry name" value="GH-type_carb-bd"/>
</dbReference>
<dbReference type="NCBIfam" id="NF008277">
    <property type="entry name" value="PRK11055.1"/>
    <property type="match status" value="1"/>
</dbReference>